<dbReference type="Gene3D" id="3.40.190.290">
    <property type="match status" value="1"/>
</dbReference>
<name>A0ABT5KEK3_9BURK</name>
<evidence type="ECO:0008006" key="3">
    <source>
        <dbReference type="Google" id="ProtNLM"/>
    </source>
</evidence>
<dbReference type="SUPFAM" id="SSF53850">
    <property type="entry name" value="Periplasmic binding protein-like II"/>
    <property type="match status" value="1"/>
</dbReference>
<dbReference type="RefSeq" id="WP_273600103.1">
    <property type="nucleotide sequence ID" value="NZ_JAQQXT010000005.1"/>
</dbReference>
<proteinExistence type="predicted"/>
<accession>A0ABT5KEK3</accession>
<organism evidence="1 2">
    <name type="scientific">Roseateles albus</name>
    <dbReference type="NCBI Taxonomy" id="2987525"/>
    <lineage>
        <taxon>Bacteria</taxon>
        <taxon>Pseudomonadati</taxon>
        <taxon>Pseudomonadota</taxon>
        <taxon>Betaproteobacteria</taxon>
        <taxon>Burkholderiales</taxon>
        <taxon>Sphaerotilaceae</taxon>
        <taxon>Roseateles</taxon>
    </lineage>
</organism>
<evidence type="ECO:0000313" key="2">
    <source>
        <dbReference type="Proteomes" id="UP001221189"/>
    </source>
</evidence>
<protein>
    <recommendedName>
        <fullName evidence="3">LysR substrate-binding domain-containing protein</fullName>
    </recommendedName>
</protein>
<keyword evidence="2" id="KW-1185">Reference proteome</keyword>
<dbReference type="EMBL" id="JAQQXT010000005">
    <property type="protein sequence ID" value="MDC8771812.1"/>
    <property type="molecule type" value="Genomic_DNA"/>
</dbReference>
<gene>
    <name evidence="1" type="ORF">PRZ03_09550</name>
</gene>
<sequence length="61" mass="6996">MAELFAQDYVARGELLRILPDWCLPAAACWAFFPERRLMPLRTRVFLDALALALSNCQARN</sequence>
<reference evidence="1 2" key="1">
    <citation type="submission" date="2022-10" db="EMBL/GenBank/DDBJ databases">
        <title>Paucibacter sp. hw1 Genome sequencing.</title>
        <authorList>
            <person name="Park S."/>
        </authorList>
    </citation>
    <scope>NUCLEOTIDE SEQUENCE [LARGE SCALE GENOMIC DNA]</scope>
    <source>
        <strain evidence="2">hw1</strain>
    </source>
</reference>
<comment type="caution">
    <text evidence="1">The sequence shown here is derived from an EMBL/GenBank/DDBJ whole genome shotgun (WGS) entry which is preliminary data.</text>
</comment>
<evidence type="ECO:0000313" key="1">
    <source>
        <dbReference type="EMBL" id="MDC8771812.1"/>
    </source>
</evidence>
<dbReference type="Proteomes" id="UP001221189">
    <property type="component" value="Unassembled WGS sequence"/>
</dbReference>